<sequence>MLPAAVVGGGGGAPLHRLLPPIGADSQIQVVLYGAQVISWKNERRGRDYKKNEHLAASVDIVFPVIHGRFGEDGGIQELLEKSNVPFVGTRSKECRTAFHKDLIWDEKSQLLLGVRRANRQQTLFPSSVLSVDGMHIGVSAAAAHAAANRSPFTIFYNPRACPSEFVIPLTSYRKPVFGTQLSVGMRFRMMFETEESGTRSYHYLPLHPTSSVIRHSLTPSYLMMLDSFVPV</sequence>
<reference evidence="2" key="1">
    <citation type="journal article" date="2022" name="Mol. Ecol. Resour.">
        <title>The genomes of chicory, endive, great burdock and yacon provide insights into Asteraceae palaeo-polyploidization history and plant inulin production.</title>
        <authorList>
            <person name="Fan W."/>
            <person name="Wang S."/>
            <person name="Wang H."/>
            <person name="Wang A."/>
            <person name="Jiang F."/>
            <person name="Liu H."/>
            <person name="Zhao H."/>
            <person name="Xu D."/>
            <person name="Zhang Y."/>
        </authorList>
    </citation>
    <scope>NUCLEOTIDE SEQUENCE [LARGE SCALE GENOMIC DNA]</scope>
    <source>
        <strain evidence="2">cv. Punajuju</strain>
    </source>
</reference>
<name>A0ACB8YXF0_CICIN</name>
<keyword evidence="2" id="KW-1185">Reference proteome</keyword>
<comment type="caution">
    <text evidence="1">The sequence shown here is derived from an EMBL/GenBank/DDBJ whole genome shotgun (WGS) entry which is preliminary data.</text>
</comment>
<accession>A0ACB8YXF0</accession>
<dbReference type="Proteomes" id="UP001055811">
    <property type="component" value="Linkage Group LG09"/>
</dbReference>
<gene>
    <name evidence="1" type="ORF">L2E82_47598</name>
</gene>
<organism evidence="1 2">
    <name type="scientific">Cichorium intybus</name>
    <name type="common">Chicory</name>
    <dbReference type="NCBI Taxonomy" id="13427"/>
    <lineage>
        <taxon>Eukaryota</taxon>
        <taxon>Viridiplantae</taxon>
        <taxon>Streptophyta</taxon>
        <taxon>Embryophyta</taxon>
        <taxon>Tracheophyta</taxon>
        <taxon>Spermatophyta</taxon>
        <taxon>Magnoliopsida</taxon>
        <taxon>eudicotyledons</taxon>
        <taxon>Gunneridae</taxon>
        <taxon>Pentapetalae</taxon>
        <taxon>asterids</taxon>
        <taxon>campanulids</taxon>
        <taxon>Asterales</taxon>
        <taxon>Asteraceae</taxon>
        <taxon>Cichorioideae</taxon>
        <taxon>Cichorieae</taxon>
        <taxon>Cichoriinae</taxon>
        <taxon>Cichorium</taxon>
    </lineage>
</organism>
<proteinExistence type="predicted"/>
<reference evidence="1 2" key="2">
    <citation type="journal article" date="2022" name="Mol. Ecol. Resour.">
        <title>The genomes of chicory, endive, great burdock and yacon provide insights into Asteraceae paleo-polyploidization history and plant inulin production.</title>
        <authorList>
            <person name="Fan W."/>
            <person name="Wang S."/>
            <person name="Wang H."/>
            <person name="Wang A."/>
            <person name="Jiang F."/>
            <person name="Liu H."/>
            <person name="Zhao H."/>
            <person name="Xu D."/>
            <person name="Zhang Y."/>
        </authorList>
    </citation>
    <scope>NUCLEOTIDE SEQUENCE [LARGE SCALE GENOMIC DNA]</scope>
    <source>
        <strain evidence="2">cv. Punajuju</strain>
        <tissue evidence="1">Leaves</tissue>
    </source>
</reference>
<evidence type="ECO:0000313" key="1">
    <source>
        <dbReference type="EMBL" id="KAI3689634.1"/>
    </source>
</evidence>
<protein>
    <submittedName>
        <fullName evidence="1">Uncharacterized protein</fullName>
    </submittedName>
</protein>
<dbReference type="EMBL" id="CM042017">
    <property type="protein sequence ID" value="KAI3689634.1"/>
    <property type="molecule type" value="Genomic_DNA"/>
</dbReference>
<evidence type="ECO:0000313" key="2">
    <source>
        <dbReference type="Proteomes" id="UP001055811"/>
    </source>
</evidence>